<feature type="transmembrane region" description="Helical" evidence="1">
    <location>
        <begin position="67"/>
        <end position="85"/>
    </location>
</feature>
<name>A0A1H3NWR6_9ACTN</name>
<dbReference type="Proteomes" id="UP000242415">
    <property type="component" value="Unassembled WGS sequence"/>
</dbReference>
<proteinExistence type="predicted"/>
<dbReference type="STRING" id="405436.SAMN05444365_104172"/>
<reference evidence="3" key="1">
    <citation type="submission" date="2016-10" db="EMBL/GenBank/DDBJ databases">
        <authorList>
            <person name="Varghese N."/>
            <person name="Submissions S."/>
        </authorList>
    </citation>
    <scope>NUCLEOTIDE SEQUENCE [LARGE SCALE GENOMIC DNA]</scope>
    <source>
        <strain evidence="3">DSM 45245</strain>
    </source>
</reference>
<feature type="transmembrane region" description="Helical" evidence="1">
    <location>
        <begin position="44"/>
        <end position="61"/>
    </location>
</feature>
<dbReference type="RefSeq" id="WP_091556152.1">
    <property type="nucleotide sequence ID" value="NZ_FNPH01000004.1"/>
</dbReference>
<keyword evidence="1" id="KW-0472">Membrane</keyword>
<organism evidence="2 3">
    <name type="scientific">Micromonospora pattaloongensis</name>
    <dbReference type="NCBI Taxonomy" id="405436"/>
    <lineage>
        <taxon>Bacteria</taxon>
        <taxon>Bacillati</taxon>
        <taxon>Actinomycetota</taxon>
        <taxon>Actinomycetes</taxon>
        <taxon>Micromonosporales</taxon>
        <taxon>Micromonosporaceae</taxon>
        <taxon>Micromonospora</taxon>
    </lineage>
</organism>
<sequence>MVEIAERAVDRRLARPDRESVPPEAVRAAAATGRRAAGQRLARPPLLVLLSGAIVLGFVLFDAPAAVRAVPVLTYLAVVPGLACVRLVRLRDRLTELIVAVALSLALGILVAEVLLQLGWWSPAWGLAVLVVIASLAASVELGRDRGWTVRLPSPRRRW</sequence>
<keyword evidence="3" id="KW-1185">Reference proteome</keyword>
<feature type="transmembrane region" description="Helical" evidence="1">
    <location>
        <begin position="124"/>
        <end position="143"/>
    </location>
</feature>
<evidence type="ECO:0000313" key="3">
    <source>
        <dbReference type="Proteomes" id="UP000242415"/>
    </source>
</evidence>
<evidence type="ECO:0000256" key="1">
    <source>
        <dbReference type="SAM" id="Phobius"/>
    </source>
</evidence>
<keyword evidence="1" id="KW-0812">Transmembrane</keyword>
<dbReference type="EMBL" id="FNPH01000004">
    <property type="protein sequence ID" value="SDY92609.1"/>
    <property type="molecule type" value="Genomic_DNA"/>
</dbReference>
<protein>
    <submittedName>
        <fullName evidence="2">Uncharacterized protein</fullName>
    </submittedName>
</protein>
<gene>
    <name evidence="2" type="ORF">SAMN05444365_104172</name>
</gene>
<evidence type="ECO:0000313" key="2">
    <source>
        <dbReference type="EMBL" id="SDY92609.1"/>
    </source>
</evidence>
<dbReference type="AlphaFoldDB" id="A0A1H3NWR6"/>
<feature type="transmembrane region" description="Helical" evidence="1">
    <location>
        <begin position="97"/>
        <end position="118"/>
    </location>
</feature>
<accession>A0A1H3NWR6</accession>
<dbReference type="OrthoDB" id="3396131at2"/>
<keyword evidence="1" id="KW-1133">Transmembrane helix</keyword>